<keyword evidence="2" id="KW-1133">Transmembrane helix</keyword>
<evidence type="ECO:0000256" key="1">
    <source>
        <dbReference type="SAM" id="MobiDB-lite"/>
    </source>
</evidence>
<dbReference type="InterPro" id="IPR058675">
    <property type="entry name" value="DUF8054_C"/>
</dbReference>
<keyword evidence="2" id="KW-0472">Membrane</keyword>
<keyword evidence="2" id="KW-0812">Transmembrane</keyword>
<evidence type="ECO:0000313" key="6">
    <source>
        <dbReference type="EMBL" id="MFC6823672.1"/>
    </source>
</evidence>
<keyword evidence="7" id="KW-1185">Reference proteome</keyword>
<proteinExistence type="predicted"/>
<evidence type="ECO:0000259" key="4">
    <source>
        <dbReference type="Pfam" id="PF26237"/>
    </source>
</evidence>
<dbReference type="InterPro" id="IPR058775">
    <property type="entry name" value="DUF8054_M"/>
</dbReference>
<evidence type="ECO:0000313" key="7">
    <source>
        <dbReference type="Proteomes" id="UP001596408"/>
    </source>
</evidence>
<feature type="transmembrane region" description="Helical" evidence="2">
    <location>
        <begin position="46"/>
        <end position="64"/>
    </location>
</feature>
<dbReference type="Pfam" id="PF26236">
    <property type="entry name" value="DUF8054_N"/>
    <property type="match status" value="1"/>
</dbReference>
<sequence length="292" mass="32252">MKVDIIRILRQPEYTGENRCEPCTVLNLIIAGLFSSAIAWKSKIGGVTTFGVSVGLIYLCGYLVPGTPRLTKQYLPQAVLRWFGKELEFETLNGLNTASAPTNNTNSQSSQVASHDPGTMTEKIDPHKYLLTERILKPCTDQDDLCLTEIFKEEWNEKMVELATENLDGGKGASALELEAKGDSFEIEQYGDAWTLVSDSQILGQWPSHAALLADIAAAHVLDKRSDQWNELASSQKGQILTGLRLFLEHCPGSKGPVSLNQKTVESCCSSYEVITYSCDETGERLFEQPLE</sequence>
<dbReference type="EMBL" id="JBHSXH010000004">
    <property type="protein sequence ID" value="MFC6823672.1"/>
    <property type="molecule type" value="Genomic_DNA"/>
</dbReference>
<dbReference type="Pfam" id="PF26238">
    <property type="entry name" value="DUF8054_M"/>
    <property type="match status" value="1"/>
</dbReference>
<dbReference type="Proteomes" id="UP001596408">
    <property type="component" value="Unassembled WGS sequence"/>
</dbReference>
<dbReference type="RefSeq" id="WP_379692121.1">
    <property type="nucleotide sequence ID" value="NZ_JBHSXH010000004.1"/>
</dbReference>
<feature type="domain" description="DUF8054" evidence="3">
    <location>
        <begin position="8"/>
        <end position="86"/>
    </location>
</feature>
<dbReference type="InterPro" id="IPR058674">
    <property type="entry name" value="DUF8054_N"/>
</dbReference>
<feature type="region of interest" description="Disordered" evidence="1">
    <location>
        <begin position="98"/>
        <end position="118"/>
    </location>
</feature>
<comment type="caution">
    <text evidence="6">The sequence shown here is derived from an EMBL/GenBank/DDBJ whole genome shotgun (WGS) entry which is preliminary data.</text>
</comment>
<protein>
    <submittedName>
        <fullName evidence="6">Uncharacterized protein</fullName>
    </submittedName>
</protein>
<feature type="domain" description="DUF8054" evidence="5">
    <location>
        <begin position="125"/>
        <end position="246"/>
    </location>
</feature>
<reference evidence="6 7" key="1">
    <citation type="journal article" date="2019" name="Int. J. Syst. Evol. Microbiol.">
        <title>The Global Catalogue of Microorganisms (GCM) 10K type strain sequencing project: providing services to taxonomists for standard genome sequencing and annotation.</title>
        <authorList>
            <consortium name="The Broad Institute Genomics Platform"/>
            <consortium name="The Broad Institute Genome Sequencing Center for Infectious Disease"/>
            <person name="Wu L."/>
            <person name="Ma J."/>
        </authorList>
    </citation>
    <scope>NUCLEOTIDE SEQUENCE [LARGE SCALE GENOMIC DNA]</scope>
    <source>
        <strain evidence="6 7">YIM 94188</strain>
    </source>
</reference>
<feature type="domain" description="DUF8054" evidence="4">
    <location>
        <begin position="249"/>
        <end position="289"/>
    </location>
</feature>
<organism evidence="6 7">
    <name type="scientific">Halopelagius fulvigenes</name>
    <dbReference type="NCBI Taxonomy" id="1198324"/>
    <lineage>
        <taxon>Archaea</taxon>
        <taxon>Methanobacteriati</taxon>
        <taxon>Methanobacteriota</taxon>
        <taxon>Stenosarchaea group</taxon>
        <taxon>Halobacteria</taxon>
        <taxon>Halobacteriales</taxon>
        <taxon>Haloferacaceae</taxon>
    </lineage>
</organism>
<evidence type="ECO:0000259" key="5">
    <source>
        <dbReference type="Pfam" id="PF26238"/>
    </source>
</evidence>
<feature type="compositionally biased region" description="Low complexity" evidence="1">
    <location>
        <begin position="98"/>
        <end position="114"/>
    </location>
</feature>
<evidence type="ECO:0000259" key="3">
    <source>
        <dbReference type="Pfam" id="PF26236"/>
    </source>
</evidence>
<evidence type="ECO:0000256" key="2">
    <source>
        <dbReference type="SAM" id="Phobius"/>
    </source>
</evidence>
<dbReference type="Pfam" id="PF26237">
    <property type="entry name" value="DUF8054_C"/>
    <property type="match status" value="1"/>
</dbReference>
<accession>A0ABD5TST0</accession>
<name>A0ABD5TST0_9EURY</name>
<gene>
    <name evidence="6" type="ORF">ACFQEV_01445</name>
</gene>
<dbReference type="AlphaFoldDB" id="A0ABD5TST0"/>